<protein>
    <submittedName>
        <fullName evidence="2">Uncharacterized protein</fullName>
    </submittedName>
</protein>
<feature type="compositionally biased region" description="Polar residues" evidence="1">
    <location>
        <begin position="446"/>
        <end position="461"/>
    </location>
</feature>
<name>A0A409WJF5_PSICY</name>
<dbReference type="InParanoid" id="A0A409WJF5"/>
<comment type="caution">
    <text evidence="2">The sequence shown here is derived from an EMBL/GenBank/DDBJ whole genome shotgun (WGS) entry which is preliminary data.</text>
</comment>
<feature type="region of interest" description="Disordered" evidence="1">
    <location>
        <begin position="446"/>
        <end position="481"/>
    </location>
</feature>
<dbReference type="OrthoDB" id="3365698at2759"/>
<keyword evidence="3" id="KW-1185">Reference proteome</keyword>
<gene>
    <name evidence="2" type="ORF">CVT25_010601</name>
</gene>
<dbReference type="Proteomes" id="UP000283269">
    <property type="component" value="Unassembled WGS sequence"/>
</dbReference>
<dbReference type="AlphaFoldDB" id="A0A409WJF5"/>
<dbReference type="EMBL" id="NHYD01003412">
    <property type="protein sequence ID" value="PPQ78637.1"/>
    <property type="molecule type" value="Genomic_DNA"/>
</dbReference>
<sequence>MDCHAIHDYTASKCPLQFCEACPELEELDAEIADLQDRLINLVQKRWTMKSKVNTHHDQILRRLPVEIVTDIFLLVADTLRDFTLLKWDRPTGYFHCPPLFLGAVCKRWRDITLGLPLLWTNLTINAWSHKSHLNIMEEWLKRSSTAPLSVGYHGEHLWGPGGSTKPRPTPRLIQLLRIHASRWNNITFSGPWKSFHDLMHNSEITAPVDTLDIHIFIENTTQMEPVQLRQPINPKVLTICATPINKIPLQWSNLTRLNATSMHLDEVLHILSNGNNLVDCIIKDVVGNKGIYSLPNPPIVHNSMRVLTLGSPDLDNSDVLLYLTLPFLQILDYEAQHDLLLPTTLIAFLDRSRAPLHTFRFKYTMGSLVIPWYDCLPAITHLELGIYGYNDALHASEVFLEALARTSNPLILPHLRELRMYMHSIPKSFWSVLRDICHDSQFGTGASRTSGLDSGDTASTIPPDDNIPEANSRQLQPVDRTRRPLESVYIQHLAQHWREMTEDDVIQQMLDTKASGIRSLEVKDNHGNDLITSAINVSTSRHLPFSRKRARRNSTWDEWPSDSET</sequence>
<evidence type="ECO:0000256" key="1">
    <source>
        <dbReference type="SAM" id="MobiDB-lite"/>
    </source>
</evidence>
<accession>A0A409WJF5</accession>
<organism evidence="2 3">
    <name type="scientific">Psilocybe cyanescens</name>
    <dbReference type="NCBI Taxonomy" id="93625"/>
    <lineage>
        <taxon>Eukaryota</taxon>
        <taxon>Fungi</taxon>
        <taxon>Dikarya</taxon>
        <taxon>Basidiomycota</taxon>
        <taxon>Agaricomycotina</taxon>
        <taxon>Agaricomycetes</taxon>
        <taxon>Agaricomycetidae</taxon>
        <taxon>Agaricales</taxon>
        <taxon>Agaricineae</taxon>
        <taxon>Strophariaceae</taxon>
        <taxon>Psilocybe</taxon>
    </lineage>
</organism>
<reference evidence="2 3" key="1">
    <citation type="journal article" date="2018" name="Evol. Lett.">
        <title>Horizontal gene cluster transfer increased hallucinogenic mushroom diversity.</title>
        <authorList>
            <person name="Reynolds H.T."/>
            <person name="Vijayakumar V."/>
            <person name="Gluck-Thaler E."/>
            <person name="Korotkin H.B."/>
            <person name="Matheny P.B."/>
            <person name="Slot J.C."/>
        </authorList>
    </citation>
    <scope>NUCLEOTIDE SEQUENCE [LARGE SCALE GENOMIC DNA]</scope>
    <source>
        <strain evidence="2 3">2631</strain>
    </source>
</reference>
<evidence type="ECO:0000313" key="3">
    <source>
        <dbReference type="Proteomes" id="UP000283269"/>
    </source>
</evidence>
<evidence type="ECO:0000313" key="2">
    <source>
        <dbReference type="EMBL" id="PPQ78637.1"/>
    </source>
</evidence>
<proteinExistence type="predicted"/>